<protein>
    <submittedName>
        <fullName evidence="3">UDP-glucuronosyl/UDP-glucosyltransferase</fullName>
    </submittedName>
</protein>
<dbReference type="PANTHER" id="PTHR48047:SF182">
    <property type="entry name" value="GLYCOSYLTRANSFERASE"/>
    <property type="match status" value="1"/>
</dbReference>
<name>A0A1R3IN66_9ROSI</name>
<dbReference type="AlphaFoldDB" id="A0A1R3IN66"/>
<evidence type="ECO:0000313" key="4">
    <source>
        <dbReference type="Proteomes" id="UP000187203"/>
    </source>
</evidence>
<gene>
    <name evidence="3" type="ORF">COLO4_22239</name>
</gene>
<keyword evidence="2" id="KW-0808">Transferase</keyword>
<evidence type="ECO:0000256" key="1">
    <source>
        <dbReference type="ARBA" id="ARBA00009995"/>
    </source>
</evidence>
<comment type="caution">
    <text evidence="3">The sequence shown here is derived from an EMBL/GenBank/DDBJ whole genome shotgun (WGS) entry which is preliminary data.</text>
</comment>
<dbReference type="OrthoDB" id="5835829at2759"/>
<reference evidence="4" key="1">
    <citation type="submission" date="2013-09" db="EMBL/GenBank/DDBJ databases">
        <title>Corchorus olitorius genome sequencing.</title>
        <authorList>
            <person name="Alam M."/>
            <person name="Haque M.S."/>
            <person name="Islam M.S."/>
            <person name="Emdad E.M."/>
            <person name="Islam M.M."/>
            <person name="Ahmed B."/>
            <person name="Halim A."/>
            <person name="Hossen Q.M.M."/>
            <person name="Hossain M.Z."/>
            <person name="Ahmed R."/>
            <person name="Khan M.M."/>
            <person name="Islam R."/>
            <person name="Rashid M.M."/>
            <person name="Khan S.A."/>
            <person name="Rahman M.S."/>
            <person name="Alam M."/>
            <person name="Yahiya A.S."/>
            <person name="Khan M.S."/>
            <person name="Azam M.S."/>
            <person name="Haque T."/>
            <person name="Lashkar M.Z.H."/>
            <person name="Akhand A.I."/>
            <person name="Morshed G."/>
            <person name="Roy S."/>
            <person name="Uddin K.S."/>
            <person name="Rabeya T."/>
            <person name="Hossain A.S."/>
            <person name="Chowdhury A."/>
            <person name="Snigdha A.R."/>
            <person name="Mortoza M.S."/>
            <person name="Matin S.A."/>
            <person name="Hoque S.M.E."/>
            <person name="Islam M.K."/>
            <person name="Roy D.K."/>
            <person name="Haider R."/>
            <person name="Moosa M.M."/>
            <person name="Elias S.M."/>
            <person name="Hasan A.M."/>
            <person name="Jahan S."/>
            <person name="Shafiuddin M."/>
            <person name="Mahmood N."/>
            <person name="Shommy N.S."/>
        </authorList>
    </citation>
    <scope>NUCLEOTIDE SEQUENCE [LARGE SCALE GENOMIC DNA]</scope>
    <source>
        <strain evidence="4">cv. O-4</strain>
    </source>
</reference>
<evidence type="ECO:0000256" key="2">
    <source>
        <dbReference type="ARBA" id="ARBA00022676"/>
    </source>
</evidence>
<dbReference type="Proteomes" id="UP000187203">
    <property type="component" value="Unassembled WGS sequence"/>
</dbReference>
<accession>A0A1R3IN66</accession>
<dbReference type="PANTHER" id="PTHR48047">
    <property type="entry name" value="GLYCOSYLTRANSFERASE"/>
    <property type="match status" value="1"/>
</dbReference>
<proteinExistence type="inferred from homology"/>
<keyword evidence="2" id="KW-0328">Glycosyltransferase</keyword>
<dbReference type="EMBL" id="AWUE01017895">
    <property type="protein sequence ID" value="OMO84028.1"/>
    <property type="molecule type" value="Genomic_DNA"/>
</dbReference>
<evidence type="ECO:0000313" key="3">
    <source>
        <dbReference type="EMBL" id="OMO84028.1"/>
    </source>
</evidence>
<comment type="similarity">
    <text evidence="1">Belongs to the UDP-glycosyltransferase family.</text>
</comment>
<dbReference type="GO" id="GO:0035251">
    <property type="term" value="F:UDP-glucosyltransferase activity"/>
    <property type="evidence" value="ECO:0007669"/>
    <property type="project" value="TreeGrafter"/>
</dbReference>
<organism evidence="3 4">
    <name type="scientific">Corchorus olitorius</name>
    <dbReference type="NCBI Taxonomy" id="93759"/>
    <lineage>
        <taxon>Eukaryota</taxon>
        <taxon>Viridiplantae</taxon>
        <taxon>Streptophyta</taxon>
        <taxon>Embryophyta</taxon>
        <taxon>Tracheophyta</taxon>
        <taxon>Spermatophyta</taxon>
        <taxon>Magnoliopsida</taxon>
        <taxon>eudicotyledons</taxon>
        <taxon>Gunneridae</taxon>
        <taxon>Pentapetalae</taxon>
        <taxon>rosids</taxon>
        <taxon>malvids</taxon>
        <taxon>Malvales</taxon>
        <taxon>Malvaceae</taxon>
        <taxon>Grewioideae</taxon>
        <taxon>Apeibeae</taxon>
        <taxon>Corchorus</taxon>
    </lineage>
</organism>
<keyword evidence="4" id="KW-1185">Reference proteome</keyword>
<dbReference type="STRING" id="93759.A0A1R3IN66"/>
<sequence length="209" mass="23554">MAKVLAHHGQQVTIVMTPLNAARWNSIIDYAVKFDLNINFLTFPFPCEEVALPIGCENIDTLPSLDLADKFRQASCMLQGPLEKWLQESAESLPSCIISSQQFRWTSDVAVKFDIPRVLFHTIACFTILCGHNRGCYRGLEKLLGTGFEPVSLPGLPDEIEFNKAQALLSESEKQRSDDLSNQYYTKIRESERSADGMLLNTFEDMEAE</sequence>
<dbReference type="SUPFAM" id="SSF53756">
    <property type="entry name" value="UDP-Glycosyltransferase/glycogen phosphorylase"/>
    <property type="match status" value="1"/>
</dbReference>
<dbReference type="Gene3D" id="3.40.50.2000">
    <property type="entry name" value="Glycogen Phosphorylase B"/>
    <property type="match status" value="1"/>
</dbReference>